<organism evidence="1 2">
    <name type="scientific">Apostasia shenzhenica</name>
    <dbReference type="NCBI Taxonomy" id="1088818"/>
    <lineage>
        <taxon>Eukaryota</taxon>
        <taxon>Viridiplantae</taxon>
        <taxon>Streptophyta</taxon>
        <taxon>Embryophyta</taxon>
        <taxon>Tracheophyta</taxon>
        <taxon>Spermatophyta</taxon>
        <taxon>Magnoliopsida</taxon>
        <taxon>Liliopsida</taxon>
        <taxon>Asparagales</taxon>
        <taxon>Orchidaceae</taxon>
        <taxon>Apostasioideae</taxon>
        <taxon>Apostasia</taxon>
    </lineage>
</organism>
<name>A0A2H9ZRU3_9ASPA</name>
<evidence type="ECO:0000313" key="2">
    <source>
        <dbReference type="Proteomes" id="UP000236161"/>
    </source>
</evidence>
<dbReference type="AlphaFoldDB" id="A0A2H9ZRU3"/>
<keyword evidence="2" id="KW-1185">Reference proteome</keyword>
<dbReference type="EMBL" id="KZ454627">
    <property type="protein sequence ID" value="PKA45998.1"/>
    <property type="molecule type" value="Genomic_DNA"/>
</dbReference>
<proteinExistence type="predicted"/>
<sequence>MDSKLETILTTLMARTYCQDDIKIKLDEMSDRVARIEVEQCTHTSEIKVNQPRREPRLVPIAPIPTLIVRPIETIGDQSSLFMKEVLNEFSTETFILPEALKLNSLPISIYIADPSLAEEYKKYEDEIHEEDSYMIEVESQVEKIVIKQSYKEERIIDAIETTKSSYCSDNTIDHIEMIICHGRSKVNSSGTRSPAPSLRLLRSLAPIGAPPTSAYASPRAGARARLLACPPTRTKSARTRDCPRAPPVLLPACPHAYPYARLPVCAPLPEACQHRSALPGARQRRSATARSPTALCRPATPCPHLPASTLPVPVALVALARLPARLPHSAARPHAHARACLRALVCAPPAPARVSVARAPACAYARAPFALYLRTILDHDLREERSPGTPTSALRTCGVPIEERYGVV</sequence>
<gene>
    <name evidence="1" type="ORF">AXF42_Ash019759</name>
</gene>
<dbReference type="Proteomes" id="UP000236161">
    <property type="component" value="Unassembled WGS sequence"/>
</dbReference>
<reference evidence="1 2" key="1">
    <citation type="journal article" date="2017" name="Nature">
        <title>The Apostasia genome and the evolution of orchids.</title>
        <authorList>
            <person name="Zhang G.Q."/>
            <person name="Liu K.W."/>
            <person name="Li Z."/>
            <person name="Lohaus R."/>
            <person name="Hsiao Y.Y."/>
            <person name="Niu S.C."/>
            <person name="Wang J.Y."/>
            <person name="Lin Y.C."/>
            <person name="Xu Q."/>
            <person name="Chen L.J."/>
            <person name="Yoshida K."/>
            <person name="Fujiwara S."/>
            <person name="Wang Z.W."/>
            <person name="Zhang Y.Q."/>
            <person name="Mitsuda N."/>
            <person name="Wang M."/>
            <person name="Liu G.H."/>
            <person name="Pecoraro L."/>
            <person name="Huang H.X."/>
            <person name="Xiao X.J."/>
            <person name="Lin M."/>
            <person name="Wu X.Y."/>
            <person name="Wu W.L."/>
            <person name="Chen Y.Y."/>
            <person name="Chang S.B."/>
            <person name="Sakamoto S."/>
            <person name="Ohme-Takagi M."/>
            <person name="Yagi M."/>
            <person name="Zeng S.J."/>
            <person name="Shen C.Y."/>
            <person name="Yeh C.M."/>
            <person name="Luo Y.B."/>
            <person name="Tsai W.C."/>
            <person name="Van de Peer Y."/>
            <person name="Liu Z.J."/>
        </authorList>
    </citation>
    <scope>NUCLEOTIDE SEQUENCE [LARGE SCALE GENOMIC DNA]</scope>
    <source>
        <strain evidence="2">cv. Shenzhen</strain>
        <tissue evidence="1">Stem</tissue>
    </source>
</reference>
<evidence type="ECO:0000313" key="1">
    <source>
        <dbReference type="EMBL" id="PKA45998.1"/>
    </source>
</evidence>
<accession>A0A2H9ZRU3</accession>
<protein>
    <submittedName>
        <fullName evidence="1">Uncharacterized protein</fullName>
    </submittedName>
</protein>